<dbReference type="Pfam" id="PF13690">
    <property type="entry name" value="CheX"/>
    <property type="match status" value="1"/>
</dbReference>
<name>A0A7M2WRD5_9BACT</name>
<organism evidence="3 4">
    <name type="scientific">Humisphaera borealis</name>
    <dbReference type="NCBI Taxonomy" id="2807512"/>
    <lineage>
        <taxon>Bacteria</taxon>
        <taxon>Pseudomonadati</taxon>
        <taxon>Planctomycetota</taxon>
        <taxon>Phycisphaerae</taxon>
        <taxon>Tepidisphaerales</taxon>
        <taxon>Tepidisphaeraceae</taxon>
        <taxon>Humisphaera</taxon>
    </lineage>
</organism>
<evidence type="ECO:0000259" key="2">
    <source>
        <dbReference type="Pfam" id="PF13690"/>
    </source>
</evidence>
<dbReference type="Gene3D" id="3.40.1550.10">
    <property type="entry name" value="CheC-like"/>
    <property type="match status" value="1"/>
</dbReference>
<protein>
    <submittedName>
        <fullName evidence="3">Chemotaxis protein CheX</fullName>
    </submittedName>
</protein>
<dbReference type="EMBL" id="CP063458">
    <property type="protein sequence ID" value="QOV88115.1"/>
    <property type="molecule type" value="Genomic_DNA"/>
</dbReference>
<dbReference type="AlphaFoldDB" id="A0A7M2WRD5"/>
<gene>
    <name evidence="3" type="ORF">IPV69_17860</name>
</gene>
<sequence length="172" mass="17965">MDTNDTAIAESTSTPEITSDQVEQLVAGVWDQTLRMPVATGDSGGSVAASERQMAAYVQISGAWDGTVALHCTHDLAAAAAASMFNVPLASVTSRDELDALGELANMIGGNLKPLFPGPSHLSLPTVIGGVSYAARVPGSRVIGRHHFESGGHPFSVAVMEREKSRAVHTNR</sequence>
<reference evidence="3 4" key="1">
    <citation type="submission" date="2020-10" db="EMBL/GenBank/DDBJ databases">
        <title>Wide distribution of Phycisphaera-like planctomycetes from WD2101 soil group in peatlands and genome analysis of the first cultivated representative.</title>
        <authorList>
            <person name="Dedysh S.N."/>
            <person name="Beletsky A.V."/>
            <person name="Ivanova A."/>
            <person name="Kulichevskaya I.S."/>
            <person name="Suzina N.E."/>
            <person name="Philippov D.A."/>
            <person name="Rakitin A.L."/>
            <person name="Mardanov A.V."/>
            <person name="Ravin N.V."/>
        </authorList>
    </citation>
    <scope>NUCLEOTIDE SEQUENCE [LARGE SCALE GENOMIC DNA]</scope>
    <source>
        <strain evidence="3 4">M1803</strain>
    </source>
</reference>
<keyword evidence="4" id="KW-1185">Reference proteome</keyword>
<dbReference type="GO" id="GO:0006935">
    <property type="term" value="P:chemotaxis"/>
    <property type="evidence" value="ECO:0007669"/>
    <property type="project" value="UniProtKB-KW"/>
</dbReference>
<dbReference type="SUPFAM" id="SSF103039">
    <property type="entry name" value="CheC-like"/>
    <property type="match status" value="1"/>
</dbReference>
<keyword evidence="1" id="KW-0145">Chemotaxis</keyword>
<dbReference type="InterPro" id="IPR028051">
    <property type="entry name" value="CheX-like_dom"/>
</dbReference>
<evidence type="ECO:0000256" key="1">
    <source>
        <dbReference type="ARBA" id="ARBA00022500"/>
    </source>
</evidence>
<proteinExistence type="predicted"/>
<dbReference type="Proteomes" id="UP000593765">
    <property type="component" value="Chromosome"/>
</dbReference>
<evidence type="ECO:0000313" key="3">
    <source>
        <dbReference type="EMBL" id="QOV88115.1"/>
    </source>
</evidence>
<accession>A0A7M2WRD5</accession>
<dbReference type="InterPro" id="IPR028976">
    <property type="entry name" value="CheC-like_sf"/>
</dbReference>
<feature type="domain" description="Chemotaxis phosphatase CheX-like" evidence="2">
    <location>
        <begin position="55"/>
        <end position="140"/>
    </location>
</feature>
<dbReference type="KEGG" id="hbs:IPV69_17860"/>
<dbReference type="RefSeq" id="WP_206291084.1">
    <property type="nucleotide sequence ID" value="NZ_CP063458.1"/>
</dbReference>
<evidence type="ECO:0000313" key="4">
    <source>
        <dbReference type="Proteomes" id="UP000593765"/>
    </source>
</evidence>